<evidence type="ECO:0000313" key="3">
    <source>
        <dbReference type="Proteomes" id="UP000051679"/>
    </source>
</evidence>
<dbReference type="SUPFAM" id="SSF47413">
    <property type="entry name" value="lambda repressor-like DNA-binding domains"/>
    <property type="match status" value="1"/>
</dbReference>
<comment type="caution">
    <text evidence="2">The sequence shown here is derived from an EMBL/GenBank/DDBJ whole genome shotgun (WGS) entry which is preliminary data.</text>
</comment>
<dbReference type="NCBIfam" id="TIGR01716">
    <property type="entry name" value="RGG_Cterm"/>
    <property type="match status" value="1"/>
</dbReference>
<dbReference type="CDD" id="cd00093">
    <property type="entry name" value="HTH_XRE"/>
    <property type="match status" value="1"/>
</dbReference>
<dbReference type="InterPro" id="IPR011990">
    <property type="entry name" value="TPR-like_helical_dom_sf"/>
</dbReference>
<dbReference type="Pfam" id="PF21259">
    <property type="entry name" value="Rgg_C"/>
    <property type="match status" value="1"/>
</dbReference>
<dbReference type="PANTHER" id="PTHR37038">
    <property type="entry name" value="TRANSCRIPTIONAL REGULATOR-RELATED"/>
    <property type="match status" value="1"/>
</dbReference>
<dbReference type="RefSeq" id="WP_056975896.1">
    <property type="nucleotide sequence ID" value="NZ_AYYO01000034.1"/>
</dbReference>
<dbReference type="Gene3D" id="1.25.40.10">
    <property type="entry name" value="Tetratricopeptide repeat domain"/>
    <property type="match status" value="1"/>
</dbReference>
<reference evidence="2 3" key="1">
    <citation type="journal article" date="2015" name="Genome Announc.">
        <title>Expanding the biotechnology potential of lactobacilli through comparative genomics of 213 strains and associated genera.</title>
        <authorList>
            <person name="Sun Z."/>
            <person name="Harris H.M."/>
            <person name="McCann A."/>
            <person name="Guo C."/>
            <person name="Argimon S."/>
            <person name="Zhang W."/>
            <person name="Yang X."/>
            <person name="Jeffery I.B."/>
            <person name="Cooney J.C."/>
            <person name="Kagawa T.F."/>
            <person name="Liu W."/>
            <person name="Song Y."/>
            <person name="Salvetti E."/>
            <person name="Wrobel A."/>
            <person name="Rasinkangas P."/>
            <person name="Parkhill J."/>
            <person name="Rea M.C."/>
            <person name="O'Sullivan O."/>
            <person name="Ritari J."/>
            <person name="Douillard F.P."/>
            <person name="Paul Ross R."/>
            <person name="Yang R."/>
            <person name="Briner A.E."/>
            <person name="Felis G.E."/>
            <person name="de Vos W.M."/>
            <person name="Barrangou R."/>
            <person name="Klaenhammer T.R."/>
            <person name="Caufield P.W."/>
            <person name="Cui Y."/>
            <person name="Zhang H."/>
            <person name="O'Toole P.W."/>
        </authorList>
    </citation>
    <scope>NUCLEOTIDE SEQUENCE [LARGE SCALE GENOMIC DNA]</scope>
    <source>
        <strain evidence="2 3">DSM 20505</strain>
    </source>
</reference>
<dbReference type="AlphaFoldDB" id="A0A0R1ZJD7"/>
<protein>
    <recommendedName>
        <fullName evidence="1">HTH cro/C1-type domain-containing protein</fullName>
    </recommendedName>
</protein>
<dbReference type="STRING" id="1291052.FC18_GL001657"/>
<gene>
    <name evidence="2" type="ORF">FC18_GL001657</name>
</gene>
<dbReference type="PROSITE" id="PS50943">
    <property type="entry name" value="HTH_CROC1"/>
    <property type="match status" value="1"/>
</dbReference>
<dbReference type="OrthoDB" id="2310942at2"/>
<proteinExistence type="predicted"/>
<organism evidence="2 3">
    <name type="scientific">Lacticaseibacillus sharpeae JCM 1186 = DSM 20505</name>
    <dbReference type="NCBI Taxonomy" id="1291052"/>
    <lineage>
        <taxon>Bacteria</taxon>
        <taxon>Bacillati</taxon>
        <taxon>Bacillota</taxon>
        <taxon>Bacilli</taxon>
        <taxon>Lactobacillales</taxon>
        <taxon>Lactobacillaceae</taxon>
        <taxon>Lacticaseibacillus</taxon>
    </lineage>
</organism>
<sequence>MRHGELIQELRKERNITQIELANGINHRSTLASFENNGAKVDFESMMKYLDRMNISVEEYEYIYNSNTTPEKTKSRELFKKLFCSNATNPSHQHIFTQSMYTRFNNSKDFFYYALYAQSLLIESNNQGNLDPTSPLIKSVQINIKKHLNEIQTWGHFEVALFTNCLFIFDTDFVTISVDSALKRSYFYSNSAYYSQDIKALIANLLIYSATKNMPSLFTQVFNRLKSLSTLQSDIELNLYKNIFFCITSPQTSNATLELKHQLISSLKILNQPKWINFLNSFTS</sequence>
<dbReference type="InterPro" id="IPR010057">
    <property type="entry name" value="Transcription_activator_Rgg_C"/>
</dbReference>
<dbReference type="InterPro" id="IPR053163">
    <property type="entry name" value="HTH-type_regulator_Rgg"/>
</dbReference>
<accession>A0A0R1ZJD7</accession>
<dbReference type="GO" id="GO:0003677">
    <property type="term" value="F:DNA binding"/>
    <property type="evidence" value="ECO:0007669"/>
    <property type="project" value="InterPro"/>
</dbReference>
<dbReference type="InterPro" id="IPR010982">
    <property type="entry name" value="Lambda_DNA-bd_dom_sf"/>
</dbReference>
<dbReference type="SMART" id="SM00530">
    <property type="entry name" value="HTH_XRE"/>
    <property type="match status" value="1"/>
</dbReference>
<keyword evidence="3" id="KW-1185">Reference proteome</keyword>
<name>A0A0R1ZJD7_9LACO</name>
<dbReference type="InterPro" id="IPR001387">
    <property type="entry name" value="Cro/C1-type_HTH"/>
</dbReference>
<dbReference type="Pfam" id="PF01381">
    <property type="entry name" value="HTH_3"/>
    <property type="match status" value="1"/>
</dbReference>
<dbReference type="EMBL" id="AYYO01000034">
    <property type="protein sequence ID" value="KRM55086.1"/>
    <property type="molecule type" value="Genomic_DNA"/>
</dbReference>
<evidence type="ECO:0000313" key="2">
    <source>
        <dbReference type="EMBL" id="KRM55086.1"/>
    </source>
</evidence>
<dbReference type="Proteomes" id="UP000051679">
    <property type="component" value="Unassembled WGS sequence"/>
</dbReference>
<feature type="domain" description="HTH cro/C1-type" evidence="1">
    <location>
        <begin position="7"/>
        <end position="60"/>
    </location>
</feature>
<evidence type="ECO:0000259" key="1">
    <source>
        <dbReference type="PROSITE" id="PS50943"/>
    </source>
</evidence>
<dbReference type="PATRIC" id="fig|1291052.5.peg.1689"/>